<protein>
    <submittedName>
        <fullName evidence="2">Contact-dependent growth inhibition system immunity protein</fullName>
    </submittedName>
</protein>
<gene>
    <name evidence="2" type="ORF">ACFSDE_13635</name>
</gene>
<comment type="caution">
    <text evidence="2">The sequence shown here is derived from an EMBL/GenBank/DDBJ whole genome shotgun (WGS) entry which is preliminary data.</text>
</comment>
<reference evidence="3" key="1">
    <citation type="journal article" date="2019" name="Int. J. Syst. Evol. Microbiol.">
        <title>The Global Catalogue of Microorganisms (GCM) 10K type strain sequencing project: providing services to taxonomists for standard genome sequencing and annotation.</title>
        <authorList>
            <consortium name="The Broad Institute Genomics Platform"/>
            <consortium name="The Broad Institute Genome Sequencing Center for Infectious Disease"/>
            <person name="Wu L."/>
            <person name="Ma J."/>
        </authorList>
    </citation>
    <scope>NUCLEOTIDE SEQUENCE [LARGE SCALE GENOMIC DNA]</scope>
    <source>
        <strain evidence="3">CGMCC 1.12477</strain>
    </source>
</reference>
<keyword evidence="3" id="KW-1185">Reference proteome</keyword>
<proteinExistence type="predicted"/>
<dbReference type="Proteomes" id="UP001597351">
    <property type="component" value="Unassembled WGS sequence"/>
</dbReference>
<sequence length="100" mass="11172">MDRPALHHLMGAYYHQDWDLDYDNDRQTIEAFAVETPDIAHLLPGEISDVLLAFPVENDVKTLLVSYGCQVDPSPTADGSYRAWLTELAELATEALGDRP</sequence>
<dbReference type="InterPro" id="IPR041129">
    <property type="entry name" value="CdiI_2"/>
</dbReference>
<dbReference type="RefSeq" id="WP_343919300.1">
    <property type="nucleotide sequence ID" value="NZ_BAAAJT010000002.1"/>
</dbReference>
<evidence type="ECO:0000313" key="3">
    <source>
        <dbReference type="Proteomes" id="UP001597351"/>
    </source>
</evidence>
<organism evidence="2 3">
    <name type="scientific">Nocardioides aestuarii</name>
    <dbReference type="NCBI Taxonomy" id="252231"/>
    <lineage>
        <taxon>Bacteria</taxon>
        <taxon>Bacillati</taxon>
        <taxon>Actinomycetota</taxon>
        <taxon>Actinomycetes</taxon>
        <taxon>Propionibacteriales</taxon>
        <taxon>Nocardioidaceae</taxon>
        <taxon>Nocardioides</taxon>
    </lineage>
</organism>
<name>A0ABW4TQB8_9ACTN</name>
<dbReference type="Pfam" id="PF18593">
    <property type="entry name" value="CdiI_2"/>
    <property type="match status" value="1"/>
</dbReference>
<evidence type="ECO:0000313" key="2">
    <source>
        <dbReference type="EMBL" id="MFD1947836.1"/>
    </source>
</evidence>
<feature type="domain" description="CdiI immunity protein" evidence="1">
    <location>
        <begin position="4"/>
        <end position="90"/>
    </location>
</feature>
<accession>A0ABW4TQB8</accession>
<dbReference type="EMBL" id="JBHUGD010000003">
    <property type="protein sequence ID" value="MFD1947836.1"/>
    <property type="molecule type" value="Genomic_DNA"/>
</dbReference>
<evidence type="ECO:0000259" key="1">
    <source>
        <dbReference type="Pfam" id="PF18593"/>
    </source>
</evidence>